<reference evidence="2" key="1">
    <citation type="submission" date="2017-08" db="EMBL/GenBank/DDBJ databases">
        <title>Direct submision.</title>
        <authorList>
            <person name="Kim S.-J."/>
            <person name="Rhee S.-K."/>
        </authorList>
    </citation>
    <scope>NUCLEOTIDE SEQUENCE [LARGE SCALE GENOMIC DNA]</scope>
    <source>
        <strain evidence="2">GI5</strain>
    </source>
</reference>
<dbReference type="RefSeq" id="WP_101892645.1">
    <property type="nucleotide sequence ID" value="NZ_CP022684.1"/>
</dbReference>
<evidence type="ECO:0000313" key="2">
    <source>
        <dbReference type="Proteomes" id="UP000235116"/>
    </source>
</evidence>
<protein>
    <recommendedName>
        <fullName evidence="3">Twin-arginine translocation pathway signal protein</fullName>
    </recommendedName>
</protein>
<evidence type="ECO:0008006" key="3">
    <source>
        <dbReference type="Google" id="ProtNLM"/>
    </source>
</evidence>
<dbReference type="KEGG" id="kak:Kalk_02170"/>
<proteinExistence type="predicted"/>
<dbReference type="Proteomes" id="UP000235116">
    <property type="component" value="Chromosome"/>
</dbReference>
<accession>A0A2K9LIJ4</accession>
<organism evidence="1 2">
    <name type="scientific">Ketobacter alkanivorans</name>
    <dbReference type="NCBI Taxonomy" id="1917421"/>
    <lineage>
        <taxon>Bacteria</taxon>
        <taxon>Pseudomonadati</taxon>
        <taxon>Pseudomonadota</taxon>
        <taxon>Gammaproteobacteria</taxon>
        <taxon>Pseudomonadales</taxon>
        <taxon>Ketobacteraceae</taxon>
        <taxon>Ketobacter</taxon>
    </lineage>
</organism>
<sequence length="204" mass="22123">MTKPIVPESIQNEIVSALAPMKRRRFLTIAVHGLLVAGAGSLVSACTESPVGDMDAGKALSSSQMAFFQRLAQILLPTDGTEMAPLESVPVLRNLDEMFNGMSAQIRSDLGKAIDLFECGGLVMGWNFSRFTRMSEQDAVLYIDSWQAGHPVLLGIATVLKKLVYAAYWRDARTWGALQFAGPVSETWGLPSLGEAPLPLLQKV</sequence>
<dbReference type="AlphaFoldDB" id="A0A2K9LIJ4"/>
<keyword evidence="2" id="KW-1185">Reference proteome</keyword>
<dbReference type="EMBL" id="CP022684">
    <property type="protein sequence ID" value="AUM11305.1"/>
    <property type="molecule type" value="Genomic_DNA"/>
</dbReference>
<evidence type="ECO:0000313" key="1">
    <source>
        <dbReference type="EMBL" id="AUM11305.1"/>
    </source>
</evidence>
<dbReference type="OrthoDB" id="6077162at2"/>
<gene>
    <name evidence="1" type="ORF">Kalk_02170</name>
</gene>
<name>A0A2K9LIJ4_9GAMM</name>